<dbReference type="OrthoDB" id="536211at2759"/>
<dbReference type="AlphaFoldDB" id="A0A5C3KDV6"/>
<dbReference type="PANTHER" id="PTHR47466">
    <property type="match status" value="1"/>
</dbReference>
<dbReference type="SUPFAM" id="SSF55486">
    <property type="entry name" value="Metalloproteases ('zincins'), catalytic domain"/>
    <property type="match status" value="1"/>
</dbReference>
<evidence type="ECO:0000256" key="8">
    <source>
        <dbReference type="ARBA" id="ARBA00023157"/>
    </source>
</evidence>
<keyword evidence="5" id="KW-0378">Hydrolase</keyword>
<proteinExistence type="inferred from homology"/>
<keyword evidence="7" id="KW-0482">Metalloprotease</keyword>
<evidence type="ECO:0000256" key="9">
    <source>
        <dbReference type="SAM" id="SignalP"/>
    </source>
</evidence>
<protein>
    <recommendedName>
        <fullName evidence="10">Peptidase M43 pregnancy-associated plasma-A domain-containing protein</fullName>
    </recommendedName>
</protein>
<dbReference type="Pfam" id="PF05572">
    <property type="entry name" value="Peptidase_M43"/>
    <property type="match status" value="1"/>
</dbReference>
<dbReference type="GO" id="GO:0006508">
    <property type="term" value="P:proteolysis"/>
    <property type="evidence" value="ECO:0007669"/>
    <property type="project" value="UniProtKB-KW"/>
</dbReference>
<keyword evidence="4 9" id="KW-0732">Signal</keyword>
<dbReference type="EMBL" id="ML210423">
    <property type="protein sequence ID" value="TFK18190.1"/>
    <property type="molecule type" value="Genomic_DNA"/>
</dbReference>
<evidence type="ECO:0000313" key="12">
    <source>
        <dbReference type="Proteomes" id="UP000307440"/>
    </source>
</evidence>
<dbReference type="GO" id="GO:0008237">
    <property type="term" value="F:metallopeptidase activity"/>
    <property type="evidence" value="ECO:0007669"/>
    <property type="project" value="UniProtKB-KW"/>
</dbReference>
<dbReference type="InterPro" id="IPR008754">
    <property type="entry name" value="Peptidase_M43"/>
</dbReference>
<feature type="chain" id="PRO_5023067896" description="Peptidase M43 pregnancy-associated plasma-A domain-containing protein" evidence="9">
    <location>
        <begin position="22"/>
        <end position="344"/>
    </location>
</feature>
<dbReference type="CDD" id="cd04275">
    <property type="entry name" value="ZnMc_pappalysin_like"/>
    <property type="match status" value="1"/>
</dbReference>
<sequence length="344" mass="37611">MRATSLAAYFALGLRIAGTYASPAFTFRPYGWQSDRSGGRFAAKTHSHTGLESTDYSPPHLDACGTEISAENLATFEKQFRKQRKAHRAGDEVPNVVIPVNFYIIMANETVGGGYVSDQQIEAQMEVMNAAFSPAGISWQHISTKRVINPLWFHNVGVDQTDAGIQLEMEMKASFSTGDPDVLDVYSTGLGMGNLLGYVRLLPWRYSEDPILAENRAGLDGAIITWLSFPNGPLPQYFLGYNLVHEVGHWAGLAHTFNSVEGPGTCEGPGDYVSDTPVQAYAAHLTLDPAGGVCLAYDTCADQPGIDPINNFMDYAPEPCKTEFTPGQIARMRDVLALYREIET</sequence>
<organism evidence="11 12">
    <name type="scientific">Coprinopsis marcescibilis</name>
    <name type="common">Agaric fungus</name>
    <name type="synonym">Psathyrella marcescibilis</name>
    <dbReference type="NCBI Taxonomy" id="230819"/>
    <lineage>
        <taxon>Eukaryota</taxon>
        <taxon>Fungi</taxon>
        <taxon>Dikarya</taxon>
        <taxon>Basidiomycota</taxon>
        <taxon>Agaricomycotina</taxon>
        <taxon>Agaricomycetes</taxon>
        <taxon>Agaricomycetidae</taxon>
        <taxon>Agaricales</taxon>
        <taxon>Agaricineae</taxon>
        <taxon>Psathyrellaceae</taxon>
        <taxon>Coprinopsis</taxon>
    </lineage>
</organism>
<evidence type="ECO:0000256" key="3">
    <source>
        <dbReference type="ARBA" id="ARBA00022723"/>
    </source>
</evidence>
<keyword evidence="8" id="KW-1015">Disulfide bond</keyword>
<evidence type="ECO:0000256" key="2">
    <source>
        <dbReference type="ARBA" id="ARBA00022670"/>
    </source>
</evidence>
<evidence type="ECO:0000256" key="1">
    <source>
        <dbReference type="ARBA" id="ARBA00008721"/>
    </source>
</evidence>
<feature type="signal peptide" evidence="9">
    <location>
        <begin position="1"/>
        <end position="21"/>
    </location>
</feature>
<comment type="similarity">
    <text evidence="1">Belongs to the peptidase M43B family.</text>
</comment>
<reference evidence="11 12" key="1">
    <citation type="journal article" date="2019" name="Nat. Ecol. Evol.">
        <title>Megaphylogeny resolves global patterns of mushroom evolution.</title>
        <authorList>
            <person name="Varga T."/>
            <person name="Krizsan K."/>
            <person name="Foldi C."/>
            <person name="Dima B."/>
            <person name="Sanchez-Garcia M."/>
            <person name="Sanchez-Ramirez S."/>
            <person name="Szollosi G.J."/>
            <person name="Szarkandi J.G."/>
            <person name="Papp V."/>
            <person name="Albert L."/>
            <person name="Andreopoulos W."/>
            <person name="Angelini C."/>
            <person name="Antonin V."/>
            <person name="Barry K.W."/>
            <person name="Bougher N.L."/>
            <person name="Buchanan P."/>
            <person name="Buyck B."/>
            <person name="Bense V."/>
            <person name="Catcheside P."/>
            <person name="Chovatia M."/>
            <person name="Cooper J."/>
            <person name="Damon W."/>
            <person name="Desjardin D."/>
            <person name="Finy P."/>
            <person name="Geml J."/>
            <person name="Haridas S."/>
            <person name="Hughes K."/>
            <person name="Justo A."/>
            <person name="Karasinski D."/>
            <person name="Kautmanova I."/>
            <person name="Kiss B."/>
            <person name="Kocsube S."/>
            <person name="Kotiranta H."/>
            <person name="LaButti K.M."/>
            <person name="Lechner B.E."/>
            <person name="Liimatainen K."/>
            <person name="Lipzen A."/>
            <person name="Lukacs Z."/>
            <person name="Mihaltcheva S."/>
            <person name="Morgado L.N."/>
            <person name="Niskanen T."/>
            <person name="Noordeloos M.E."/>
            <person name="Ohm R.A."/>
            <person name="Ortiz-Santana B."/>
            <person name="Ovrebo C."/>
            <person name="Racz N."/>
            <person name="Riley R."/>
            <person name="Savchenko A."/>
            <person name="Shiryaev A."/>
            <person name="Soop K."/>
            <person name="Spirin V."/>
            <person name="Szebenyi C."/>
            <person name="Tomsovsky M."/>
            <person name="Tulloss R.E."/>
            <person name="Uehling J."/>
            <person name="Grigoriev I.V."/>
            <person name="Vagvolgyi C."/>
            <person name="Papp T."/>
            <person name="Martin F.M."/>
            <person name="Miettinen O."/>
            <person name="Hibbett D.S."/>
            <person name="Nagy L.G."/>
        </authorList>
    </citation>
    <scope>NUCLEOTIDE SEQUENCE [LARGE SCALE GENOMIC DNA]</scope>
    <source>
        <strain evidence="11 12">CBS 121175</strain>
    </source>
</reference>
<evidence type="ECO:0000259" key="10">
    <source>
        <dbReference type="Pfam" id="PF05572"/>
    </source>
</evidence>
<keyword evidence="6" id="KW-0862">Zinc</keyword>
<keyword evidence="2" id="KW-0645">Protease</keyword>
<dbReference type="PANTHER" id="PTHR47466:SF1">
    <property type="entry name" value="METALLOPROTEASE MEP1 (AFU_ORTHOLOGUE AFUA_1G07730)-RELATED"/>
    <property type="match status" value="1"/>
</dbReference>
<gene>
    <name evidence="11" type="ORF">FA15DRAFT_710101</name>
</gene>
<evidence type="ECO:0000313" key="11">
    <source>
        <dbReference type="EMBL" id="TFK18190.1"/>
    </source>
</evidence>
<evidence type="ECO:0000256" key="6">
    <source>
        <dbReference type="ARBA" id="ARBA00022833"/>
    </source>
</evidence>
<keyword evidence="12" id="KW-1185">Reference proteome</keyword>
<dbReference type="InterPro" id="IPR024079">
    <property type="entry name" value="MetalloPept_cat_dom_sf"/>
</dbReference>
<dbReference type="Gene3D" id="3.40.390.10">
    <property type="entry name" value="Collagenase (Catalytic Domain)"/>
    <property type="match status" value="1"/>
</dbReference>
<dbReference type="GO" id="GO:0046872">
    <property type="term" value="F:metal ion binding"/>
    <property type="evidence" value="ECO:0007669"/>
    <property type="project" value="UniProtKB-KW"/>
</dbReference>
<evidence type="ECO:0000256" key="5">
    <source>
        <dbReference type="ARBA" id="ARBA00022801"/>
    </source>
</evidence>
<evidence type="ECO:0000256" key="7">
    <source>
        <dbReference type="ARBA" id="ARBA00023049"/>
    </source>
</evidence>
<accession>A0A5C3KDV6</accession>
<dbReference type="Proteomes" id="UP000307440">
    <property type="component" value="Unassembled WGS sequence"/>
</dbReference>
<name>A0A5C3KDV6_COPMA</name>
<keyword evidence="3" id="KW-0479">Metal-binding</keyword>
<evidence type="ECO:0000256" key="4">
    <source>
        <dbReference type="ARBA" id="ARBA00022729"/>
    </source>
</evidence>
<feature type="domain" description="Peptidase M43 pregnancy-associated plasma-A" evidence="10">
    <location>
        <begin position="242"/>
        <end position="337"/>
    </location>
</feature>